<evidence type="ECO:0000256" key="8">
    <source>
        <dbReference type="ARBA" id="ARBA00013188"/>
    </source>
</evidence>
<organism evidence="16 17">
    <name type="scientific">Psychracetigena formicireducens</name>
    <dbReference type="NCBI Taxonomy" id="2986056"/>
    <lineage>
        <taxon>Bacteria</taxon>
        <taxon>Bacillati</taxon>
        <taxon>Candidatus Lithacetigenota</taxon>
        <taxon>Candidatus Psychracetigena</taxon>
    </lineage>
</organism>
<evidence type="ECO:0000256" key="11">
    <source>
        <dbReference type="ARBA" id="ARBA00023004"/>
    </source>
</evidence>
<dbReference type="InterPro" id="IPR000056">
    <property type="entry name" value="Ribul_P_3_epim-like"/>
</dbReference>
<evidence type="ECO:0000256" key="7">
    <source>
        <dbReference type="ARBA" id="ARBA00011738"/>
    </source>
</evidence>
<comment type="caution">
    <text evidence="16">The sequence shown here is derived from an EMBL/GenBank/DDBJ whole genome shotgun (WGS) entry which is preliminary data.</text>
</comment>
<evidence type="ECO:0000256" key="9">
    <source>
        <dbReference type="ARBA" id="ARBA00022723"/>
    </source>
</evidence>
<evidence type="ECO:0000256" key="3">
    <source>
        <dbReference type="ARBA" id="ARBA00001941"/>
    </source>
</evidence>
<keyword evidence="13 16" id="KW-0413">Isomerase</keyword>
<dbReference type="SUPFAM" id="SSF51366">
    <property type="entry name" value="Ribulose-phoshate binding barrel"/>
    <property type="match status" value="1"/>
</dbReference>
<evidence type="ECO:0000256" key="13">
    <source>
        <dbReference type="ARBA" id="ARBA00023235"/>
    </source>
</evidence>
<evidence type="ECO:0000256" key="6">
    <source>
        <dbReference type="ARBA" id="ARBA00009541"/>
    </source>
</evidence>
<dbReference type="FunFam" id="3.20.20.70:FF:000191">
    <property type="entry name" value="ribulose-phosphate 3-epimerase isoform X2"/>
    <property type="match status" value="1"/>
</dbReference>
<dbReference type="AlphaFoldDB" id="A0A9E2BGF1"/>
<comment type="cofactor">
    <cofactor evidence="3">
        <name>Co(2+)</name>
        <dbReference type="ChEBI" id="CHEBI:48828"/>
    </cofactor>
</comment>
<evidence type="ECO:0000313" key="17">
    <source>
        <dbReference type="Proteomes" id="UP000811545"/>
    </source>
</evidence>
<dbReference type="PANTHER" id="PTHR11749">
    <property type="entry name" value="RIBULOSE-5-PHOSPHATE-3-EPIMERASE"/>
    <property type="match status" value="1"/>
</dbReference>
<dbReference type="Pfam" id="PF00834">
    <property type="entry name" value="Ribul_P_3_epim"/>
    <property type="match status" value="1"/>
</dbReference>
<protein>
    <recommendedName>
        <fullName evidence="8 15">Ribulose-phosphate 3-epimerase</fullName>
        <ecNumber evidence="8 15">5.1.3.1</ecNumber>
    </recommendedName>
</protein>
<comment type="cofactor">
    <cofactor evidence="5">
        <name>Fe(2+)</name>
        <dbReference type="ChEBI" id="CHEBI:29033"/>
    </cofactor>
</comment>
<reference evidence="16 17" key="1">
    <citation type="journal article" date="2021" name="bioRxiv">
        <title>Unique metabolic strategies in Hadean analogues reveal hints for primordial physiology.</title>
        <authorList>
            <person name="Nobu M.K."/>
            <person name="Nakai R."/>
            <person name="Tamazawa S."/>
            <person name="Mori H."/>
            <person name="Toyoda A."/>
            <person name="Ijiri A."/>
            <person name="Suzuki S."/>
            <person name="Kurokawa K."/>
            <person name="Kamagata Y."/>
            <person name="Tamaki H."/>
        </authorList>
    </citation>
    <scope>NUCLEOTIDE SEQUENCE [LARGE SCALE GENOMIC DNA]</scope>
    <source>
        <strain evidence="16">BS525</strain>
    </source>
</reference>
<evidence type="ECO:0000256" key="2">
    <source>
        <dbReference type="ARBA" id="ARBA00001936"/>
    </source>
</evidence>
<proteinExistence type="inferred from homology"/>
<evidence type="ECO:0000256" key="15">
    <source>
        <dbReference type="NCBIfam" id="TIGR01163"/>
    </source>
</evidence>
<gene>
    <name evidence="16" type="primary">rpe</name>
    <name evidence="16" type="ORF">DDT42_00996</name>
</gene>
<evidence type="ECO:0000256" key="5">
    <source>
        <dbReference type="ARBA" id="ARBA00001954"/>
    </source>
</evidence>
<comment type="subunit">
    <text evidence="7">Homodimer.</text>
</comment>
<dbReference type="GO" id="GO:0004750">
    <property type="term" value="F:D-ribulose-phosphate 3-epimerase activity"/>
    <property type="evidence" value="ECO:0007669"/>
    <property type="project" value="UniProtKB-UniRule"/>
</dbReference>
<dbReference type="Proteomes" id="UP000811545">
    <property type="component" value="Unassembled WGS sequence"/>
</dbReference>
<dbReference type="GO" id="GO:0046872">
    <property type="term" value="F:metal ion binding"/>
    <property type="evidence" value="ECO:0007669"/>
    <property type="project" value="UniProtKB-KW"/>
</dbReference>
<keyword evidence="12" id="KW-0464">Manganese</keyword>
<comment type="similarity">
    <text evidence="6">Belongs to the ribulose-phosphate 3-epimerase family.</text>
</comment>
<dbReference type="InterPro" id="IPR011060">
    <property type="entry name" value="RibuloseP-bd_barrel"/>
</dbReference>
<comment type="cofactor">
    <cofactor evidence="2">
        <name>Mn(2+)</name>
        <dbReference type="ChEBI" id="CHEBI:29035"/>
    </cofactor>
</comment>
<evidence type="ECO:0000256" key="10">
    <source>
        <dbReference type="ARBA" id="ARBA00022833"/>
    </source>
</evidence>
<sequence>MIRIHPSLLAADLTCLREAILIAEEAGVSALQIDVMDGHFVPNLTFGPKTVEDIRKHTSLPLEVHLMVEDPIRWIEPFYKAGANSLIAHYEASSNLDKFIHQCKVLDLICGLALNPATDITVAEKLVKNIDILLLMGVNPGFHGQPMFLHFPEKVKKSKAWFKEINPHLLIEVDGGVNETTAPALLKEGADILILGASFYLNPKRREFIKHLYQLSST</sequence>
<evidence type="ECO:0000256" key="4">
    <source>
        <dbReference type="ARBA" id="ARBA00001947"/>
    </source>
</evidence>
<dbReference type="Gene3D" id="3.20.20.70">
    <property type="entry name" value="Aldolase class I"/>
    <property type="match status" value="1"/>
</dbReference>
<dbReference type="InterPro" id="IPR013785">
    <property type="entry name" value="Aldolase_TIM"/>
</dbReference>
<dbReference type="NCBIfam" id="TIGR01163">
    <property type="entry name" value="rpe"/>
    <property type="match status" value="1"/>
</dbReference>
<evidence type="ECO:0000256" key="14">
    <source>
        <dbReference type="ARBA" id="ARBA00023277"/>
    </source>
</evidence>
<evidence type="ECO:0000256" key="1">
    <source>
        <dbReference type="ARBA" id="ARBA00001782"/>
    </source>
</evidence>
<dbReference type="InterPro" id="IPR026019">
    <property type="entry name" value="Ribul_P_3_epim"/>
</dbReference>
<name>A0A9E2BGF1_PSYF1</name>
<evidence type="ECO:0000313" key="16">
    <source>
        <dbReference type="EMBL" id="MBT9145126.1"/>
    </source>
</evidence>
<comment type="catalytic activity">
    <reaction evidence="1">
        <text>D-ribulose 5-phosphate = D-xylulose 5-phosphate</text>
        <dbReference type="Rhea" id="RHEA:13677"/>
        <dbReference type="ChEBI" id="CHEBI:57737"/>
        <dbReference type="ChEBI" id="CHEBI:58121"/>
        <dbReference type="EC" id="5.1.3.1"/>
    </reaction>
</comment>
<evidence type="ECO:0000256" key="12">
    <source>
        <dbReference type="ARBA" id="ARBA00023211"/>
    </source>
</evidence>
<keyword evidence="14" id="KW-0119">Carbohydrate metabolism</keyword>
<dbReference type="EC" id="5.1.3.1" evidence="8 15"/>
<comment type="cofactor">
    <cofactor evidence="4">
        <name>Zn(2+)</name>
        <dbReference type="ChEBI" id="CHEBI:29105"/>
    </cofactor>
</comment>
<keyword evidence="9" id="KW-0479">Metal-binding</keyword>
<dbReference type="GO" id="GO:0006098">
    <property type="term" value="P:pentose-phosphate shunt"/>
    <property type="evidence" value="ECO:0007669"/>
    <property type="project" value="UniProtKB-UniRule"/>
</dbReference>
<keyword evidence="11" id="KW-0408">Iron</keyword>
<dbReference type="CDD" id="cd00429">
    <property type="entry name" value="RPE"/>
    <property type="match status" value="1"/>
</dbReference>
<dbReference type="NCBIfam" id="NF004076">
    <property type="entry name" value="PRK05581.1-4"/>
    <property type="match status" value="1"/>
</dbReference>
<accession>A0A9E2BGF1</accession>
<dbReference type="GO" id="GO:0005975">
    <property type="term" value="P:carbohydrate metabolic process"/>
    <property type="evidence" value="ECO:0007669"/>
    <property type="project" value="InterPro"/>
</dbReference>
<keyword evidence="10" id="KW-0862">Zinc</keyword>
<dbReference type="EMBL" id="QLTW01000051">
    <property type="protein sequence ID" value="MBT9145126.1"/>
    <property type="molecule type" value="Genomic_DNA"/>
</dbReference>